<dbReference type="SUPFAM" id="SSF50156">
    <property type="entry name" value="PDZ domain-like"/>
    <property type="match status" value="1"/>
</dbReference>
<evidence type="ECO:0000313" key="4">
    <source>
        <dbReference type="EMBL" id="VFK29148.1"/>
    </source>
</evidence>
<sequence length="1539" mass="169948">MPLYQLFNISILFLVLFVVVPYTLAADNHVQQEALVFNLTAKTPRIELLRSEVPNREVNNNERKEIENIFTFDLADASRLFQSSRWTIGKDEFFFSPSDAFFDDSQTSQPPNFLLTGTVQTVGKPAQQGYELHAQNRTPSGSVFTLDVIVRKTTEGHFLNGIYSFSLRGFLQIGRIALELEGELSQPPNFTMADVSEPITVAGISLPSTYAVTLSGTVSGQTFSGVSGILTLTADPKSDKLGIHIDLMSGGIEPRTGDIQWNSSNLFDDRTMTSEVRIGSERQLVHHLKSNSDHSVSSSWFDSIVAIGDISIPSMVSITDGTLKLSLIGEDGIQGEIRATGKEISGEESGEYYALFEGKRTTLPEVELNDPFLLTDDHIQYVEGVPIPSVFDLELSGTVDDTPFGPIPGELMINNSDSGNENLSLMFLTGNYGALEEAGNISWVSADDGLQQIQVSDGRIGVTLSTRSADLQMGLPNWGSVRTKGGEYQGEVTPATAETVAMEFTIDGERLQGKILADGFLLADTSKSSTYQATIRGRLRRQELVDEVRTNVGIVPLSGEWQSDSVFFDLLVLNADGDKRSGRFGSNAKGVIKEGTFAQNMLSFSWYRDDKKGWGFLRPIGGGGKAVGLWGEHDDRTNATPLIAEQPLGPLHRLDPKSPSELRQLNEIGRDLADQGKCGQALPLLQRALATYKARWTERETANLDTQNSLIGVLQIIQPMLDCTFELGDYPAQVTHLRDALEIQRRLTPRESAKRLFEAQADKLIGEFRSTIKTIGILDGNLVSLQKLLEEAGVGITFKPHESTGDVLVEGLMAGGPAERAGIREDDVITAIDGQAIANMDAEELAHAFTGEEGSRVRLTILRGDESHEVDIIRSTLTSTMSTERKQQIHDFHDQLRDNLAGIRRDLEDDISALERADTAIASGQQHPALALEGLIERLQTLRDGLNSRISRLIEQGEAAFGDWEPIIAKQRTLLSVLSAMANGEGKVGMEFRELDALENGMLEELGDDPAISSMEAGLFFEHYKILAIFFQKTHELSLALKTALKDLNTWKASNYDTRTKDTIEQLARLSERLERWRARMNLDSGKIWVLEQGKGFFEDWVGLLWDLGAHKEALVAAEAARNRAMQDLLAGREQVEAAKRAGGDANLRSPVTEPPLTLDEIIALVRQRGTTTIEYFSLPDRLLVWVIDPSGMGHADSTAIEAFSLPVTAREIREAAREFLGFVDRDRISKNDGSVREFTQLLRGLYGKLIEPIRDRLPKKDGQVLTIIPHAELFRIPFGALVAELPDDFPDSFEQSPRYLIQDYPIAYSPSIGVMRYTGKNREQAASVNKTDLVAFVDPTDIGYSGLSPFSEFPEGNSDPKVAEFCDHMRGSYNQDGKKELFFLGSEATPDNLRRSASAAGVLCFFTHAKAMEEKGKVEQSFIALSGTPFRLTDIYELDLVADLVILAACETGRGEITGDGVTGFSRAFTYAGAPSLMISLWEITVRETLRQLERFHRFYRRDGMSKVQALQQAQIKALTERPYQPNIWAGLALFGEI</sequence>
<dbReference type="InterPro" id="IPR001478">
    <property type="entry name" value="PDZ"/>
</dbReference>
<dbReference type="PANTHER" id="PTHR10098:SF108">
    <property type="entry name" value="TETRATRICOPEPTIDE REPEAT PROTEIN 28"/>
    <property type="match status" value="1"/>
</dbReference>
<name>A0A450XIZ8_9GAMM</name>
<dbReference type="InterPro" id="IPR041489">
    <property type="entry name" value="PDZ_6"/>
</dbReference>
<dbReference type="Gene3D" id="2.30.42.10">
    <property type="match status" value="1"/>
</dbReference>
<reference evidence="4" key="1">
    <citation type="submission" date="2019-02" db="EMBL/GenBank/DDBJ databases">
        <authorList>
            <person name="Gruber-Vodicka R. H."/>
            <person name="Seah K. B. B."/>
        </authorList>
    </citation>
    <scope>NUCLEOTIDE SEQUENCE</scope>
    <source>
        <strain evidence="3">BECK_BZ197</strain>
        <strain evidence="5">BECK_BZ198</strain>
        <strain evidence="4">BECK_BZ199</strain>
    </source>
</reference>
<dbReference type="CDD" id="cd06782">
    <property type="entry name" value="cpPDZ_CPP-like"/>
    <property type="match status" value="1"/>
</dbReference>
<dbReference type="PANTHER" id="PTHR10098">
    <property type="entry name" value="RAPSYN-RELATED"/>
    <property type="match status" value="1"/>
</dbReference>
<gene>
    <name evidence="3" type="ORF">BECKMB1821G_GA0114241_101322</name>
    <name evidence="5" type="ORF">BECKMB1821H_GA0114242_100853</name>
    <name evidence="4" type="ORF">BECKMB1821I_GA0114274_100854</name>
</gene>
<accession>A0A450XIZ8</accession>
<dbReference type="EMBL" id="CAADGH010000008">
    <property type="protein sequence ID" value="VFK74694.1"/>
    <property type="molecule type" value="Genomic_DNA"/>
</dbReference>
<evidence type="ECO:0000313" key="5">
    <source>
        <dbReference type="EMBL" id="VFK74694.1"/>
    </source>
</evidence>
<dbReference type="EMBL" id="CAADFQ010000008">
    <property type="protein sequence ID" value="VFK29148.1"/>
    <property type="molecule type" value="Genomic_DNA"/>
</dbReference>
<dbReference type="InterPro" id="IPR024983">
    <property type="entry name" value="CHAT_dom"/>
</dbReference>
<dbReference type="SMART" id="SM00228">
    <property type="entry name" value="PDZ"/>
    <property type="match status" value="1"/>
</dbReference>
<dbReference type="EMBL" id="CAADFO010000013">
    <property type="protein sequence ID" value="VFK25376.1"/>
    <property type="molecule type" value="Genomic_DNA"/>
</dbReference>
<feature type="coiled-coil region" evidence="1">
    <location>
        <begin position="897"/>
        <end position="956"/>
    </location>
</feature>
<evidence type="ECO:0000313" key="3">
    <source>
        <dbReference type="EMBL" id="VFK25376.1"/>
    </source>
</evidence>
<protein>
    <submittedName>
        <fullName evidence="4">CHAT domain-containing protein</fullName>
    </submittedName>
</protein>
<dbReference type="Gene3D" id="1.25.40.10">
    <property type="entry name" value="Tetratricopeptide repeat domain"/>
    <property type="match status" value="1"/>
</dbReference>
<keyword evidence="1" id="KW-0175">Coiled coil</keyword>
<proteinExistence type="predicted"/>
<evidence type="ECO:0000259" key="2">
    <source>
        <dbReference type="PROSITE" id="PS50106"/>
    </source>
</evidence>
<dbReference type="InterPro" id="IPR011990">
    <property type="entry name" value="TPR-like_helical_dom_sf"/>
</dbReference>
<evidence type="ECO:0000256" key="1">
    <source>
        <dbReference type="SAM" id="Coils"/>
    </source>
</evidence>
<dbReference type="Pfam" id="PF17820">
    <property type="entry name" value="PDZ_6"/>
    <property type="match status" value="1"/>
</dbReference>
<dbReference type="PROSITE" id="PS50106">
    <property type="entry name" value="PDZ"/>
    <property type="match status" value="1"/>
</dbReference>
<dbReference type="InterPro" id="IPR036034">
    <property type="entry name" value="PDZ_sf"/>
</dbReference>
<organism evidence="4">
    <name type="scientific">Candidatus Kentrum sp. MB</name>
    <dbReference type="NCBI Taxonomy" id="2138164"/>
    <lineage>
        <taxon>Bacteria</taxon>
        <taxon>Pseudomonadati</taxon>
        <taxon>Pseudomonadota</taxon>
        <taxon>Gammaproteobacteria</taxon>
        <taxon>Candidatus Kentrum</taxon>
    </lineage>
</organism>
<feature type="domain" description="PDZ" evidence="2">
    <location>
        <begin position="782"/>
        <end position="865"/>
    </location>
</feature>
<dbReference type="Pfam" id="PF12770">
    <property type="entry name" value="CHAT"/>
    <property type="match status" value="1"/>
</dbReference>